<dbReference type="KEGG" id="clo:HMPREF0868_0481"/>
<dbReference type="PANTHER" id="PTHR43298:SF2">
    <property type="entry name" value="FMN_FAD EXPORTER YEEO-RELATED"/>
    <property type="match status" value="1"/>
</dbReference>
<dbReference type="Proteomes" id="UP000008234">
    <property type="component" value="Chromosome"/>
</dbReference>
<feature type="transmembrane region" description="Helical" evidence="13">
    <location>
        <begin position="20"/>
        <end position="40"/>
    </location>
</feature>
<evidence type="ECO:0000256" key="5">
    <source>
        <dbReference type="ARBA" id="ARBA00022448"/>
    </source>
</evidence>
<dbReference type="PIRSF" id="PIRSF006603">
    <property type="entry name" value="DinF"/>
    <property type="match status" value="1"/>
</dbReference>
<keyword evidence="8 13" id="KW-0812">Transmembrane</keyword>
<evidence type="ECO:0000256" key="2">
    <source>
        <dbReference type="ARBA" id="ARBA00004651"/>
    </source>
</evidence>
<dbReference type="STRING" id="699246.HMPREF0868_0481"/>
<evidence type="ECO:0000256" key="12">
    <source>
        <dbReference type="ARBA" id="ARBA00031636"/>
    </source>
</evidence>
<keyword evidence="15" id="KW-1185">Reference proteome</keyword>
<keyword evidence="7" id="KW-1003">Cell membrane</keyword>
<dbReference type="RefSeq" id="WP_012993804.1">
    <property type="nucleotide sequence ID" value="NC_013895.2"/>
</dbReference>
<feature type="transmembrane region" description="Helical" evidence="13">
    <location>
        <begin position="363"/>
        <end position="384"/>
    </location>
</feature>
<evidence type="ECO:0000256" key="1">
    <source>
        <dbReference type="ARBA" id="ARBA00003408"/>
    </source>
</evidence>
<evidence type="ECO:0000256" key="13">
    <source>
        <dbReference type="SAM" id="Phobius"/>
    </source>
</evidence>
<dbReference type="eggNOG" id="COG0534">
    <property type="taxonomic scope" value="Bacteria"/>
</dbReference>
<proteinExistence type="inferred from homology"/>
<accession>D3R0V5</accession>
<feature type="transmembrane region" description="Helical" evidence="13">
    <location>
        <begin position="391"/>
        <end position="409"/>
    </location>
</feature>
<keyword evidence="5" id="KW-0813">Transport</keyword>
<dbReference type="Pfam" id="PF01554">
    <property type="entry name" value="MatE"/>
    <property type="match status" value="2"/>
</dbReference>
<protein>
    <recommendedName>
        <fullName evidence="4">Probable multidrug resistance protein NorM</fullName>
    </recommendedName>
    <alternativeName>
        <fullName evidence="12">Multidrug-efflux transporter</fullName>
    </alternativeName>
</protein>
<dbReference type="InterPro" id="IPR048279">
    <property type="entry name" value="MdtK-like"/>
</dbReference>
<feature type="transmembrane region" description="Helical" evidence="13">
    <location>
        <begin position="247"/>
        <end position="269"/>
    </location>
</feature>
<comment type="subcellular location">
    <subcellularLocation>
        <location evidence="2">Cell membrane</location>
        <topology evidence="2">Multi-pass membrane protein</topology>
    </subcellularLocation>
</comment>
<comment type="similarity">
    <text evidence="3">Belongs to the multi antimicrobial extrusion (MATE) (TC 2.A.66.1) family.</text>
</comment>
<keyword evidence="9 13" id="KW-1133">Transmembrane helix</keyword>
<evidence type="ECO:0000256" key="7">
    <source>
        <dbReference type="ARBA" id="ARBA00022475"/>
    </source>
</evidence>
<feature type="transmembrane region" description="Helical" evidence="13">
    <location>
        <begin position="324"/>
        <end position="351"/>
    </location>
</feature>
<evidence type="ECO:0000313" key="14">
    <source>
        <dbReference type="EMBL" id="ADC91841.1"/>
    </source>
</evidence>
<keyword evidence="6" id="KW-0050">Antiport</keyword>
<dbReference type="EMBL" id="CP001850">
    <property type="protein sequence ID" value="ADC91841.1"/>
    <property type="molecule type" value="Genomic_DNA"/>
</dbReference>
<feature type="transmembrane region" description="Helical" evidence="13">
    <location>
        <begin position="52"/>
        <end position="75"/>
    </location>
</feature>
<sequence>METSSPLTKKSLNLLQGDIISTLTRLALPIMASALIQMAYNLVDTAWIGRLGYRSVAAVGAAGMFIWFGDGLLLLSRIGGQVYLGQNLGRGDFAAAQKTVRAALQLTAGISLTYTILQFVFTPRLVAFFHFTEASTIQQAETYLRLVGLGYFFSFTTRVYTSLVTVDGRSKISMYATIIGLLLNFVLDPLCIFTFGWGAAGAAIATVFSQAVVFICFLWATRNEKLFRKLRILTCPDFREWRKILRLGLPPALQTMLYSSIAMVLARMITEFGDAAISIQKVGSQIESLSWMTAEGFGVALTAFIAQNFGAGQWERTKQGFNKACLIMTCLGFVTTSILIGLPQYIFQIFITDPQVIPGGISYLRILGLSQFFMCLEIITAAAFAGVGQTALCSFIVVILTGARIPLAYYLIHTSLGVNGVWWAISLSSIAKGIILTVLFKIYETKLICSRQSEI</sequence>
<feature type="transmembrane region" description="Helical" evidence="13">
    <location>
        <begin position="289"/>
        <end position="312"/>
    </location>
</feature>
<dbReference type="OrthoDB" id="9776324at2"/>
<keyword evidence="10" id="KW-0406">Ion transport</keyword>
<dbReference type="PANTHER" id="PTHR43298">
    <property type="entry name" value="MULTIDRUG RESISTANCE PROTEIN NORM-RELATED"/>
    <property type="match status" value="1"/>
</dbReference>
<dbReference type="GO" id="GO:0005886">
    <property type="term" value="C:plasma membrane"/>
    <property type="evidence" value="ECO:0007669"/>
    <property type="project" value="UniProtKB-SubCell"/>
</dbReference>
<dbReference type="GO" id="GO:0006811">
    <property type="term" value="P:monoatomic ion transport"/>
    <property type="evidence" value="ECO:0007669"/>
    <property type="project" value="UniProtKB-KW"/>
</dbReference>
<name>D3R0V5_MAGIU</name>
<dbReference type="AlphaFoldDB" id="D3R0V5"/>
<dbReference type="GO" id="GO:0015297">
    <property type="term" value="F:antiporter activity"/>
    <property type="evidence" value="ECO:0007669"/>
    <property type="project" value="UniProtKB-KW"/>
</dbReference>
<evidence type="ECO:0000256" key="8">
    <source>
        <dbReference type="ARBA" id="ARBA00022692"/>
    </source>
</evidence>
<evidence type="ECO:0000256" key="9">
    <source>
        <dbReference type="ARBA" id="ARBA00022989"/>
    </source>
</evidence>
<evidence type="ECO:0000256" key="4">
    <source>
        <dbReference type="ARBA" id="ARBA00020268"/>
    </source>
</evidence>
<evidence type="ECO:0000256" key="10">
    <source>
        <dbReference type="ARBA" id="ARBA00023065"/>
    </source>
</evidence>
<feature type="transmembrane region" description="Helical" evidence="13">
    <location>
        <begin position="142"/>
        <end position="160"/>
    </location>
</feature>
<feature type="transmembrane region" description="Helical" evidence="13">
    <location>
        <begin position="172"/>
        <end position="195"/>
    </location>
</feature>
<dbReference type="GO" id="GO:0042910">
    <property type="term" value="F:xenobiotic transmembrane transporter activity"/>
    <property type="evidence" value="ECO:0007669"/>
    <property type="project" value="InterPro"/>
</dbReference>
<feature type="transmembrane region" description="Helical" evidence="13">
    <location>
        <begin position="421"/>
        <end position="443"/>
    </location>
</feature>
<evidence type="ECO:0000313" key="15">
    <source>
        <dbReference type="Proteomes" id="UP000008234"/>
    </source>
</evidence>
<dbReference type="InterPro" id="IPR002528">
    <property type="entry name" value="MATE_fam"/>
</dbReference>
<reference evidence="15" key="1">
    <citation type="submission" date="2009-12" db="EMBL/GenBank/DDBJ databases">
        <title>Sequence of Clostridiales genomosp. BVAB3 str. UPII9-5.</title>
        <authorList>
            <person name="Madupu R."/>
            <person name="Durkin A.S."/>
            <person name="Torralba M."/>
            <person name="Methe B."/>
            <person name="Sutton G.G."/>
            <person name="Strausberg R.L."/>
            <person name="Nelson K.E."/>
        </authorList>
    </citation>
    <scope>NUCLEOTIDE SEQUENCE [LARGE SCALE GENOMIC DNA]</scope>
    <source>
        <strain evidence="15">UPII9-5</strain>
    </source>
</reference>
<comment type="function">
    <text evidence="1">Multidrug efflux pump.</text>
</comment>
<dbReference type="NCBIfam" id="TIGR00797">
    <property type="entry name" value="matE"/>
    <property type="match status" value="1"/>
</dbReference>
<dbReference type="HOGENOM" id="CLU_012893_0_0_9"/>
<feature type="transmembrane region" description="Helical" evidence="13">
    <location>
        <begin position="102"/>
        <end position="122"/>
    </location>
</feature>
<evidence type="ECO:0000256" key="3">
    <source>
        <dbReference type="ARBA" id="ARBA00010199"/>
    </source>
</evidence>
<gene>
    <name evidence="14" type="ordered locus">HMPREF0868_0481</name>
</gene>
<evidence type="ECO:0000256" key="11">
    <source>
        <dbReference type="ARBA" id="ARBA00023136"/>
    </source>
</evidence>
<keyword evidence="11 13" id="KW-0472">Membrane</keyword>
<dbReference type="CDD" id="cd13140">
    <property type="entry name" value="MATE_like_1"/>
    <property type="match status" value="1"/>
</dbReference>
<dbReference type="InterPro" id="IPR050222">
    <property type="entry name" value="MATE_MdtK"/>
</dbReference>
<evidence type="ECO:0000256" key="6">
    <source>
        <dbReference type="ARBA" id="ARBA00022449"/>
    </source>
</evidence>
<organism evidence="14 15">
    <name type="scientific">Mageeibacillus indolicus (strain UPII9-5)</name>
    <name type="common">Clostridiales genomosp. BVAB3 (strain UPII9-5)</name>
    <dbReference type="NCBI Taxonomy" id="699246"/>
    <lineage>
        <taxon>Bacteria</taxon>
        <taxon>Bacillati</taxon>
        <taxon>Bacillota</taxon>
        <taxon>Clostridia</taxon>
        <taxon>Eubacteriales</taxon>
        <taxon>Oscillospiraceae</taxon>
        <taxon>Mageeibacillus</taxon>
    </lineage>
</organism>
<feature type="transmembrane region" description="Helical" evidence="13">
    <location>
        <begin position="201"/>
        <end position="221"/>
    </location>
</feature>